<accession>A0ABX6YKA4</accession>
<dbReference type="Gene3D" id="3.90.76.10">
    <property type="entry name" value="Dipeptide-binding Protein, Domain 1"/>
    <property type="match status" value="1"/>
</dbReference>
<dbReference type="Pfam" id="PF00496">
    <property type="entry name" value="SBP_bac_5"/>
    <property type="match status" value="1"/>
</dbReference>
<dbReference type="EMBL" id="CP061169">
    <property type="protein sequence ID" value="QPZ38836.1"/>
    <property type="molecule type" value="Genomic_DNA"/>
</dbReference>
<sequence length="539" mass="58055">MTAKSQEVAASLTPASTAMFSRRGLLRFGLVAGAGIAFAPSLSACAGPGGGGAASAASGTLTLGLNRSLVSIDNKMNQFDAAVTVQRAVRQALTRVSGDLTIKNVLAESFEAVSDTQWKVVLRDDAVYSDGTPVVAKDVTTALDMYKQVEGGFLQPQFSEWPVVTEVSDKELTLDTQKPIPTLDFLMSNVLITPADANEPAELHDGVGSGPYLVESSESGSGSYEFAINEEYWGEAPKIAKVNIRFISEESSRVSAIRAGEVDVIDSITPESAEQLKSVDGIEIDSVTGTRFNHLFFNFRKPKDHPIANPEVRRALSYAVDGKTIIDSIFSGNAEQANGVVPFTLNGFSEVGEFAYDPDKATSELKRLGVKDLALNLIWEEGEYPADTLVMQALVEMFSAVGVTLSLKSFEAGGDIGKWRRGEGGDWDILGNGYGNQTGLALTTMEGMYAGTAEKEKTHDSYHGFVFPEVADLIHQATSTGDERARNELLAQAQQKTWDLTPSLWAFVPKVLLARRTRVQNLELSPINSYDLSAVSLKD</sequence>
<dbReference type="InterPro" id="IPR030678">
    <property type="entry name" value="Peptide/Ni-bd"/>
</dbReference>
<evidence type="ECO:0000313" key="3">
    <source>
        <dbReference type="Proteomes" id="UP000662814"/>
    </source>
</evidence>
<dbReference type="CDD" id="cd00995">
    <property type="entry name" value="PBP2_NikA_DppA_OppA_like"/>
    <property type="match status" value="1"/>
</dbReference>
<dbReference type="Gene3D" id="3.40.190.10">
    <property type="entry name" value="Periplasmic binding protein-like II"/>
    <property type="match status" value="1"/>
</dbReference>
<dbReference type="SUPFAM" id="SSF53850">
    <property type="entry name" value="Periplasmic binding protein-like II"/>
    <property type="match status" value="1"/>
</dbReference>
<dbReference type="InterPro" id="IPR000914">
    <property type="entry name" value="SBP_5_dom"/>
</dbReference>
<protein>
    <submittedName>
        <fullName evidence="2">ABC transporter substrate-binding protein</fullName>
    </submittedName>
</protein>
<feature type="domain" description="Solute-binding protein family 5" evidence="1">
    <location>
        <begin position="102"/>
        <end position="453"/>
    </location>
</feature>
<gene>
    <name evidence="2" type="ORF">HCR76_01640</name>
</gene>
<dbReference type="PANTHER" id="PTHR30290">
    <property type="entry name" value="PERIPLASMIC BINDING COMPONENT OF ABC TRANSPORTER"/>
    <property type="match status" value="1"/>
</dbReference>
<dbReference type="Proteomes" id="UP000662814">
    <property type="component" value="Chromosome"/>
</dbReference>
<dbReference type="PIRSF" id="PIRSF002741">
    <property type="entry name" value="MppA"/>
    <property type="match status" value="1"/>
</dbReference>
<evidence type="ECO:0000259" key="1">
    <source>
        <dbReference type="Pfam" id="PF00496"/>
    </source>
</evidence>
<dbReference type="InterPro" id="IPR039424">
    <property type="entry name" value="SBP_5"/>
</dbReference>
<keyword evidence="3" id="KW-1185">Reference proteome</keyword>
<dbReference type="RefSeq" id="WP_166985397.1">
    <property type="nucleotide sequence ID" value="NZ_CP061169.1"/>
</dbReference>
<dbReference type="PROSITE" id="PS51318">
    <property type="entry name" value="TAT"/>
    <property type="match status" value="1"/>
</dbReference>
<name>A0ABX6YKA4_9MICO</name>
<evidence type="ECO:0000313" key="2">
    <source>
        <dbReference type="EMBL" id="QPZ38836.1"/>
    </source>
</evidence>
<dbReference type="Gene3D" id="3.10.105.10">
    <property type="entry name" value="Dipeptide-binding Protein, Domain 3"/>
    <property type="match status" value="1"/>
</dbReference>
<proteinExistence type="predicted"/>
<dbReference type="InterPro" id="IPR006311">
    <property type="entry name" value="TAT_signal"/>
</dbReference>
<reference evidence="2 3" key="1">
    <citation type="submission" date="2020-12" db="EMBL/GenBank/DDBJ databases">
        <title>Microbacterium sp. HY060.</title>
        <authorList>
            <person name="Zhou J."/>
        </authorList>
    </citation>
    <scope>NUCLEOTIDE SEQUENCE [LARGE SCALE GENOMIC DNA]</scope>
    <source>
        <strain evidence="2 3">HY60</strain>
    </source>
</reference>
<organism evidence="2 3">
    <name type="scientific">Paramicrobacterium chengjingii</name>
    <dbReference type="NCBI Taxonomy" id="2769067"/>
    <lineage>
        <taxon>Bacteria</taxon>
        <taxon>Bacillati</taxon>
        <taxon>Actinomycetota</taxon>
        <taxon>Actinomycetes</taxon>
        <taxon>Micrococcales</taxon>
        <taxon>Microbacteriaceae</taxon>
        <taxon>Paramicrobacterium</taxon>
    </lineage>
</organism>